<reference evidence="1 2" key="1">
    <citation type="submission" date="2017-01" db="EMBL/GenBank/DDBJ databases">
        <authorList>
            <person name="Mah S.A."/>
            <person name="Swanson W.J."/>
            <person name="Moy G.W."/>
            <person name="Vacquier V.D."/>
        </authorList>
    </citation>
    <scope>NUCLEOTIDE SEQUENCE [LARGE SCALE GENOMIC DNA]</scope>
    <source>
        <strain evidence="1 2">RU36E</strain>
    </source>
</reference>
<accession>A0A1N6QDD9</accession>
<evidence type="ECO:0000313" key="1">
    <source>
        <dbReference type="EMBL" id="SIQ14426.1"/>
    </source>
</evidence>
<evidence type="ECO:0000313" key="2">
    <source>
        <dbReference type="Proteomes" id="UP000185841"/>
    </source>
</evidence>
<protein>
    <submittedName>
        <fullName evidence="1">Uncharacterized protein</fullName>
    </submittedName>
</protein>
<organism evidence="1 2">
    <name type="scientific">Aquipseudomonas alcaligenes</name>
    <name type="common">Pseudomonas alcaligenes</name>
    <dbReference type="NCBI Taxonomy" id="43263"/>
    <lineage>
        <taxon>Bacteria</taxon>
        <taxon>Pseudomonadati</taxon>
        <taxon>Pseudomonadota</taxon>
        <taxon>Gammaproteobacteria</taxon>
        <taxon>Pseudomonadales</taxon>
        <taxon>Pseudomonadaceae</taxon>
        <taxon>Aquipseudomonas</taxon>
    </lineage>
</organism>
<dbReference type="EMBL" id="FTMP01000002">
    <property type="protein sequence ID" value="SIQ14426.1"/>
    <property type="molecule type" value="Genomic_DNA"/>
</dbReference>
<name>A0A1N6QDD9_AQUAC</name>
<dbReference type="Proteomes" id="UP000185841">
    <property type="component" value="Unassembled WGS sequence"/>
</dbReference>
<gene>
    <name evidence="1" type="ORF">SAMN05878282_102381</name>
</gene>
<sequence>MSEKPNAARRCDIVNAALEPQGHHAQGMWDGLHAALGSRLTRVLPEDQYDHQPLQGGNGRFVLAADVRLDNRAELGHKLNIPAGQLKTWPMPTFYWPPMKNGNNNYWIIC</sequence>
<dbReference type="RefSeq" id="WP_254843345.1">
    <property type="nucleotide sequence ID" value="NZ_FTMP01000002.1"/>
</dbReference>
<proteinExistence type="predicted"/>
<dbReference type="AlphaFoldDB" id="A0A1N6QDD9"/>